<keyword evidence="4 9" id="KW-0106">Calcium</keyword>
<dbReference type="PANTHER" id="PTHR24028:SF296">
    <property type="entry name" value="PROTOCADHERIN 1 GAMMA 11 PRECURSOR-RELATED"/>
    <property type="match status" value="1"/>
</dbReference>
<dbReference type="GO" id="GO:0005509">
    <property type="term" value="F:calcium ion binding"/>
    <property type="evidence" value="ECO:0007669"/>
    <property type="project" value="UniProtKB-UniRule"/>
</dbReference>
<feature type="transmembrane region" description="Helical" evidence="10">
    <location>
        <begin position="217"/>
        <end position="238"/>
    </location>
</feature>
<evidence type="ECO:0000256" key="6">
    <source>
        <dbReference type="ARBA" id="ARBA00022989"/>
    </source>
</evidence>
<dbReference type="SUPFAM" id="SSF49313">
    <property type="entry name" value="Cadherin-like"/>
    <property type="match status" value="2"/>
</dbReference>
<dbReference type="InterPro" id="IPR015919">
    <property type="entry name" value="Cadherin-like_sf"/>
</dbReference>
<feature type="domain" description="Cadherin" evidence="11">
    <location>
        <begin position="50"/>
        <end position="156"/>
    </location>
</feature>
<dbReference type="InterPro" id="IPR013164">
    <property type="entry name" value="Cadherin_N"/>
</dbReference>
<dbReference type="CDD" id="cd11304">
    <property type="entry name" value="Cadherin_repeat"/>
    <property type="match status" value="1"/>
</dbReference>
<evidence type="ECO:0000256" key="7">
    <source>
        <dbReference type="ARBA" id="ARBA00023136"/>
    </source>
</evidence>
<dbReference type="Ensembl" id="ENSFHET00000019595.1">
    <property type="protein sequence ID" value="ENSFHEP00000029212.1"/>
    <property type="gene ID" value="ENSFHEG00000013791.1"/>
</dbReference>
<feature type="transmembrane region" description="Helical" evidence="10">
    <location>
        <begin position="7"/>
        <end position="28"/>
    </location>
</feature>
<reference evidence="12" key="2">
    <citation type="submission" date="2025-09" db="UniProtKB">
        <authorList>
            <consortium name="Ensembl"/>
        </authorList>
    </citation>
    <scope>IDENTIFICATION</scope>
</reference>
<protein>
    <recommendedName>
        <fullName evidence="11">Cadherin domain-containing protein</fullName>
    </recommendedName>
</protein>
<dbReference type="GO" id="GO:0007156">
    <property type="term" value="P:homophilic cell adhesion via plasma membrane adhesion molecules"/>
    <property type="evidence" value="ECO:0007669"/>
    <property type="project" value="InterPro"/>
</dbReference>
<reference evidence="12" key="1">
    <citation type="submission" date="2025-08" db="UniProtKB">
        <authorList>
            <consortium name="Ensembl"/>
        </authorList>
    </citation>
    <scope>IDENTIFICATION</scope>
</reference>
<dbReference type="Pfam" id="PF08266">
    <property type="entry name" value="Cadherin_2"/>
    <property type="match status" value="1"/>
</dbReference>
<dbReference type="Proteomes" id="UP000265000">
    <property type="component" value="Unplaced"/>
</dbReference>
<keyword evidence="2 10" id="KW-0812">Transmembrane</keyword>
<dbReference type="FunFam" id="2.60.40.60:FF:000006">
    <property type="entry name" value="Protocadherin alpha 2"/>
    <property type="match status" value="1"/>
</dbReference>
<keyword evidence="5" id="KW-0130">Cell adhesion</keyword>
<organism evidence="12 13">
    <name type="scientific">Fundulus heteroclitus</name>
    <name type="common">Killifish</name>
    <name type="synonym">Mummichog</name>
    <dbReference type="NCBI Taxonomy" id="8078"/>
    <lineage>
        <taxon>Eukaryota</taxon>
        <taxon>Metazoa</taxon>
        <taxon>Chordata</taxon>
        <taxon>Craniata</taxon>
        <taxon>Vertebrata</taxon>
        <taxon>Euteleostomi</taxon>
        <taxon>Actinopterygii</taxon>
        <taxon>Neopterygii</taxon>
        <taxon>Teleostei</taxon>
        <taxon>Neoteleostei</taxon>
        <taxon>Acanthomorphata</taxon>
        <taxon>Ovalentaria</taxon>
        <taxon>Atherinomorphae</taxon>
        <taxon>Cyprinodontiformes</taxon>
        <taxon>Fundulidae</taxon>
        <taxon>Fundulus</taxon>
    </lineage>
</organism>
<evidence type="ECO:0000256" key="1">
    <source>
        <dbReference type="ARBA" id="ARBA00004167"/>
    </source>
</evidence>
<feature type="transmembrane region" description="Helical" evidence="10">
    <location>
        <begin position="34"/>
        <end position="54"/>
    </location>
</feature>
<dbReference type="PROSITE" id="PS50268">
    <property type="entry name" value="CADHERIN_2"/>
    <property type="match status" value="1"/>
</dbReference>
<keyword evidence="3" id="KW-0677">Repeat</keyword>
<keyword evidence="7 10" id="KW-0472">Membrane</keyword>
<sequence length="282" mass="31431">TMPSILIWLNYTIPSSCIEGFLIFLHFFLSVCTMKWQVLLFFSLLCLGVLRGQVSYSVPEEMKRGSVIGNIAHDLGLGVARMKSGKARIYSGNNEEYVELNREKGALIIKDRIDREALCGPTVPCALHFQMILENPMEFYTVTVEITDINDNPPTFERGEIKYEISESALTGARFVLEKAIDDDVGLNGTEGEMKEIGIINKEKDGKNNFLNRPVTFLFLFCPLLGGGTVCMLAHYSLSPTGAPKIPKTPKKNTQIKLDAALKPFRVDARAWCLCKGNTLKV</sequence>
<name>A0A3Q2QQW5_FUNHE</name>
<evidence type="ECO:0000256" key="3">
    <source>
        <dbReference type="ARBA" id="ARBA00022737"/>
    </source>
</evidence>
<evidence type="ECO:0000256" key="10">
    <source>
        <dbReference type="SAM" id="Phobius"/>
    </source>
</evidence>
<dbReference type="AlphaFoldDB" id="A0A3Q2QQW5"/>
<accession>A0A3Q2QQW5</accession>
<evidence type="ECO:0000313" key="13">
    <source>
        <dbReference type="Proteomes" id="UP000265000"/>
    </source>
</evidence>
<dbReference type="PRINTS" id="PR00205">
    <property type="entry name" value="CADHERIN"/>
</dbReference>
<dbReference type="InterPro" id="IPR002126">
    <property type="entry name" value="Cadherin-like_dom"/>
</dbReference>
<comment type="subcellular location">
    <subcellularLocation>
        <location evidence="1">Membrane</location>
        <topology evidence="1">Single-pass membrane protein</topology>
    </subcellularLocation>
</comment>
<evidence type="ECO:0000313" key="12">
    <source>
        <dbReference type="Ensembl" id="ENSFHEP00000029212.1"/>
    </source>
</evidence>
<dbReference type="PROSITE" id="PS00232">
    <property type="entry name" value="CADHERIN_1"/>
    <property type="match status" value="1"/>
</dbReference>
<keyword evidence="6 10" id="KW-1133">Transmembrane helix</keyword>
<keyword evidence="13" id="KW-1185">Reference proteome</keyword>
<dbReference type="GeneTree" id="ENSGT00940000164468"/>
<evidence type="ECO:0000259" key="11">
    <source>
        <dbReference type="PROSITE" id="PS50268"/>
    </source>
</evidence>
<dbReference type="Gene3D" id="2.60.40.60">
    <property type="entry name" value="Cadherins"/>
    <property type="match status" value="2"/>
</dbReference>
<dbReference type="InterPro" id="IPR020894">
    <property type="entry name" value="Cadherin_CS"/>
</dbReference>
<dbReference type="InterPro" id="IPR050174">
    <property type="entry name" value="Protocadherin/Cadherin-CA"/>
</dbReference>
<dbReference type="PANTHER" id="PTHR24028">
    <property type="entry name" value="CADHERIN-87A"/>
    <property type="match status" value="1"/>
</dbReference>
<keyword evidence="8" id="KW-0325">Glycoprotein</keyword>
<evidence type="ECO:0000256" key="9">
    <source>
        <dbReference type="PROSITE-ProRule" id="PRU00043"/>
    </source>
</evidence>
<dbReference type="STRING" id="8078.ENSFHEP00000029212"/>
<evidence type="ECO:0000256" key="5">
    <source>
        <dbReference type="ARBA" id="ARBA00022889"/>
    </source>
</evidence>
<dbReference type="GO" id="GO:0005886">
    <property type="term" value="C:plasma membrane"/>
    <property type="evidence" value="ECO:0007669"/>
    <property type="project" value="InterPro"/>
</dbReference>
<evidence type="ECO:0000256" key="4">
    <source>
        <dbReference type="ARBA" id="ARBA00022837"/>
    </source>
</evidence>
<evidence type="ECO:0000256" key="2">
    <source>
        <dbReference type="ARBA" id="ARBA00022692"/>
    </source>
</evidence>
<proteinExistence type="predicted"/>
<dbReference type="GO" id="GO:0009653">
    <property type="term" value="P:anatomical structure morphogenesis"/>
    <property type="evidence" value="ECO:0007669"/>
    <property type="project" value="UniProtKB-ARBA"/>
</dbReference>
<evidence type="ECO:0000256" key="8">
    <source>
        <dbReference type="ARBA" id="ARBA00023180"/>
    </source>
</evidence>